<dbReference type="EMBL" id="LWDX02055521">
    <property type="protein sequence ID" value="OEL18803.1"/>
    <property type="molecule type" value="Genomic_DNA"/>
</dbReference>
<sequence length="34" mass="3738">MGGFLLVPWAYLLLVNHSSSSSQALLWTLPTFTS</sequence>
<evidence type="ECO:0000313" key="2">
    <source>
        <dbReference type="Proteomes" id="UP000095767"/>
    </source>
</evidence>
<keyword evidence="2" id="KW-1185">Reference proteome</keyword>
<dbReference type="AlphaFoldDB" id="A0A1E5V0X6"/>
<gene>
    <name evidence="1" type="ORF">BAE44_0020178</name>
</gene>
<accession>A0A1E5V0X6</accession>
<proteinExistence type="predicted"/>
<reference evidence="1 2" key="1">
    <citation type="submission" date="2016-09" db="EMBL/GenBank/DDBJ databases">
        <title>The draft genome of Dichanthelium oligosanthes: A C3 panicoid grass species.</title>
        <authorList>
            <person name="Studer A.J."/>
            <person name="Schnable J.C."/>
            <person name="Brutnell T.P."/>
        </authorList>
    </citation>
    <scope>NUCLEOTIDE SEQUENCE [LARGE SCALE GENOMIC DNA]</scope>
    <source>
        <strain evidence="2">cv. Kellogg 1175</strain>
        <tissue evidence="1">Leaf</tissue>
    </source>
</reference>
<name>A0A1E5V0X6_9POAL</name>
<comment type="caution">
    <text evidence="1">The sequence shown here is derived from an EMBL/GenBank/DDBJ whole genome shotgun (WGS) entry which is preliminary data.</text>
</comment>
<dbReference type="Proteomes" id="UP000095767">
    <property type="component" value="Unassembled WGS sequence"/>
</dbReference>
<organism evidence="1 2">
    <name type="scientific">Dichanthelium oligosanthes</name>
    <dbReference type="NCBI Taxonomy" id="888268"/>
    <lineage>
        <taxon>Eukaryota</taxon>
        <taxon>Viridiplantae</taxon>
        <taxon>Streptophyta</taxon>
        <taxon>Embryophyta</taxon>
        <taxon>Tracheophyta</taxon>
        <taxon>Spermatophyta</taxon>
        <taxon>Magnoliopsida</taxon>
        <taxon>Liliopsida</taxon>
        <taxon>Poales</taxon>
        <taxon>Poaceae</taxon>
        <taxon>PACMAD clade</taxon>
        <taxon>Panicoideae</taxon>
        <taxon>Panicodae</taxon>
        <taxon>Paniceae</taxon>
        <taxon>Dichantheliinae</taxon>
        <taxon>Dichanthelium</taxon>
    </lineage>
</organism>
<protein>
    <submittedName>
        <fullName evidence="1">Uncharacterized protein</fullName>
    </submittedName>
</protein>
<evidence type="ECO:0000313" key="1">
    <source>
        <dbReference type="EMBL" id="OEL18803.1"/>
    </source>
</evidence>